<protein>
    <recommendedName>
        <fullName evidence="3">DUF1749-domain-containing protein</fullName>
    </recommendedName>
</protein>
<keyword evidence="2" id="KW-1185">Reference proteome</keyword>
<accession>A0A9N8DQH3</accession>
<dbReference type="PANTHER" id="PTHR31591:SF1">
    <property type="entry name" value="UPF0613 PROTEIN PB24D3.06C"/>
    <property type="match status" value="1"/>
</dbReference>
<dbReference type="InterPro" id="IPR029058">
    <property type="entry name" value="AB_hydrolase_fold"/>
</dbReference>
<dbReference type="Gene3D" id="3.40.50.1820">
    <property type="entry name" value="alpha/beta hydrolase"/>
    <property type="match status" value="1"/>
</dbReference>
<evidence type="ECO:0008006" key="3">
    <source>
        <dbReference type="Google" id="ProtNLM"/>
    </source>
</evidence>
<comment type="caution">
    <text evidence="1">The sequence shown here is derived from an EMBL/GenBank/DDBJ whole genome shotgun (WGS) entry which is preliminary data.</text>
</comment>
<proteinExistence type="predicted"/>
<gene>
    <name evidence="1" type="ORF">SEMRO_299_G111350.1</name>
</gene>
<dbReference type="InterPro" id="IPR013744">
    <property type="entry name" value="SidJ"/>
</dbReference>
<sequence length="311" mass="34172">MVVPSSGGAPPVPPISPYGTLQGSLFCYDANKAAFESVPSGSSEPLPSKKCILVGGLSDGLMPTPYTQDLEKECHKLGWSFVMPILSSSYLGFGNGDLERDSQEISALMWYLTCHRSAETFALVGHSTGCQNAVHFSKHGQADMVQKTKVIALQAPVSDREEAVWETSKYDTYLEIANKLKEEGKELEMMPRAAFWAPITAQRYLGLHAKGGADDFFSSDWTDEELVDRLGHMSNVSDRKVLVAFSGADEYVPKQLDCKRMSERLCKAINGGKEEGVSVECFLPNANHNLSEAEGDKEKFAQKVAEYLRNL</sequence>
<name>A0A9N8DQH3_9STRA</name>
<dbReference type="EMBL" id="CAICTM010000298">
    <property type="protein sequence ID" value="CAB9507258.1"/>
    <property type="molecule type" value="Genomic_DNA"/>
</dbReference>
<dbReference type="SUPFAM" id="SSF53474">
    <property type="entry name" value="alpha/beta-Hydrolases"/>
    <property type="match status" value="1"/>
</dbReference>
<dbReference type="Pfam" id="PF08538">
    <property type="entry name" value="DUF1749"/>
    <property type="match status" value="1"/>
</dbReference>
<dbReference type="Proteomes" id="UP001153069">
    <property type="component" value="Unassembled WGS sequence"/>
</dbReference>
<organism evidence="1 2">
    <name type="scientific">Seminavis robusta</name>
    <dbReference type="NCBI Taxonomy" id="568900"/>
    <lineage>
        <taxon>Eukaryota</taxon>
        <taxon>Sar</taxon>
        <taxon>Stramenopiles</taxon>
        <taxon>Ochrophyta</taxon>
        <taxon>Bacillariophyta</taxon>
        <taxon>Bacillariophyceae</taxon>
        <taxon>Bacillariophycidae</taxon>
        <taxon>Naviculales</taxon>
        <taxon>Naviculaceae</taxon>
        <taxon>Seminavis</taxon>
    </lineage>
</organism>
<dbReference type="OrthoDB" id="10034502at2759"/>
<evidence type="ECO:0000313" key="1">
    <source>
        <dbReference type="EMBL" id="CAB9507258.1"/>
    </source>
</evidence>
<reference evidence="1" key="1">
    <citation type="submission" date="2020-06" db="EMBL/GenBank/DDBJ databases">
        <authorList>
            <consortium name="Plant Systems Biology data submission"/>
        </authorList>
    </citation>
    <scope>NUCLEOTIDE SEQUENCE</scope>
    <source>
        <strain evidence="1">D6</strain>
    </source>
</reference>
<dbReference type="AlphaFoldDB" id="A0A9N8DQH3"/>
<dbReference type="PANTHER" id="PTHR31591">
    <property type="entry name" value="UPF0613 PROTEIN PB24D3.06C"/>
    <property type="match status" value="1"/>
</dbReference>
<evidence type="ECO:0000313" key="2">
    <source>
        <dbReference type="Proteomes" id="UP001153069"/>
    </source>
</evidence>